<gene>
    <name evidence="7" type="primary">flgH</name>
    <name evidence="10" type="ORF">EDC27_1091</name>
</gene>
<evidence type="ECO:0000313" key="11">
    <source>
        <dbReference type="Proteomes" id="UP000276223"/>
    </source>
</evidence>
<dbReference type="GO" id="GO:0003774">
    <property type="term" value="F:cytoskeletal motor activity"/>
    <property type="evidence" value="ECO:0007669"/>
    <property type="project" value="InterPro"/>
</dbReference>
<dbReference type="Proteomes" id="UP000276223">
    <property type="component" value="Unassembled WGS sequence"/>
</dbReference>
<dbReference type="PANTHER" id="PTHR34933">
    <property type="entry name" value="FLAGELLAR L-RING PROTEIN"/>
    <property type="match status" value="1"/>
</dbReference>
<keyword evidence="4 7" id="KW-0472">Membrane</keyword>
<comment type="subunit">
    <text evidence="7">The basal body constitutes a major portion of the flagellar organelle and consists of four rings (L,P,S, and M) mounted on a central rod.</text>
</comment>
<dbReference type="OrthoDB" id="9789227at2"/>
<reference evidence="10 11" key="1">
    <citation type="submission" date="2018-11" db="EMBL/GenBank/DDBJ databases">
        <title>Genomic Encyclopedia of Type Strains, Phase IV (KMG-IV): sequencing the most valuable type-strain genomes for metagenomic binning, comparative biology and taxonomic classification.</title>
        <authorList>
            <person name="Goeker M."/>
        </authorList>
    </citation>
    <scope>NUCLEOTIDE SEQUENCE [LARGE SCALE GENOMIC DNA]</scope>
    <source>
        <strain evidence="10 11">DSM 22027</strain>
    </source>
</reference>
<evidence type="ECO:0000256" key="5">
    <source>
        <dbReference type="ARBA" id="ARBA00023143"/>
    </source>
</evidence>
<evidence type="ECO:0000256" key="2">
    <source>
        <dbReference type="ARBA" id="ARBA00006929"/>
    </source>
</evidence>
<comment type="similarity">
    <text evidence="2 7">Belongs to the FlgH family.</text>
</comment>
<keyword evidence="10" id="KW-0282">Flagellum</keyword>
<dbReference type="Pfam" id="PF02107">
    <property type="entry name" value="FlgH"/>
    <property type="match status" value="1"/>
</dbReference>
<name>A0A3N1VPS3_9BACT</name>
<accession>A0A3N1VPS3</accession>
<feature type="transmembrane region" description="Helical" evidence="9">
    <location>
        <begin position="12"/>
        <end position="30"/>
    </location>
</feature>
<evidence type="ECO:0000313" key="10">
    <source>
        <dbReference type="EMBL" id="ROR01897.1"/>
    </source>
</evidence>
<keyword evidence="11" id="KW-1185">Reference proteome</keyword>
<keyword evidence="6 7" id="KW-0998">Cell outer membrane</keyword>
<dbReference type="PRINTS" id="PR01008">
    <property type="entry name" value="FLGLRINGFLGH"/>
</dbReference>
<dbReference type="HAMAP" id="MF_00415">
    <property type="entry name" value="FlgH"/>
    <property type="match status" value="1"/>
</dbReference>
<evidence type="ECO:0000256" key="8">
    <source>
        <dbReference type="SAM" id="MobiDB-lite"/>
    </source>
</evidence>
<comment type="subcellular location">
    <subcellularLocation>
        <location evidence="7">Cell outer membrane</location>
    </subcellularLocation>
    <subcellularLocation>
        <location evidence="7">Bacterial flagellum basal body</location>
    </subcellularLocation>
</comment>
<evidence type="ECO:0000256" key="1">
    <source>
        <dbReference type="ARBA" id="ARBA00002591"/>
    </source>
</evidence>
<evidence type="ECO:0000256" key="3">
    <source>
        <dbReference type="ARBA" id="ARBA00022729"/>
    </source>
</evidence>
<keyword evidence="10" id="KW-0966">Cell projection</keyword>
<evidence type="ECO:0000256" key="4">
    <source>
        <dbReference type="ARBA" id="ARBA00023136"/>
    </source>
</evidence>
<organism evidence="10 11">
    <name type="scientific">Desulfosoma caldarium</name>
    <dbReference type="NCBI Taxonomy" id="610254"/>
    <lineage>
        <taxon>Bacteria</taxon>
        <taxon>Pseudomonadati</taxon>
        <taxon>Thermodesulfobacteriota</taxon>
        <taxon>Syntrophobacteria</taxon>
        <taxon>Syntrophobacterales</taxon>
        <taxon>Syntrophobacteraceae</taxon>
        <taxon>Desulfosoma</taxon>
    </lineage>
</organism>
<keyword evidence="9" id="KW-1133">Transmembrane helix</keyword>
<evidence type="ECO:0000256" key="7">
    <source>
        <dbReference type="HAMAP-Rule" id="MF_00415"/>
    </source>
</evidence>
<comment type="caution">
    <text evidence="10">The sequence shown here is derived from an EMBL/GenBank/DDBJ whole genome shotgun (WGS) entry which is preliminary data.</text>
</comment>
<keyword evidence="3" id="KW-0732">Signal</keyword>
<evidence type="ECO:0000256" key="6">
    <source>
        <dbReference type="ARBA" id="ARBA00023237"/>
    </source>
</evidence>
<protein>
    <recommendedName>
        <fullName evidence="7">Flagellar L-ring protein</fullName>
    </recommendedName>
    <alternativeName>
        <fullName evidence="7">Basal body L-ring protein</fullName>
    </alternativeName>
</protein>
<dbReference type="GO" id="GO:0009279">
    <property type="term" value="C:cell outer membrane"/>
    <property type="evidence" value="ECO:0007669"/>
    <property type="project" value="UniProtKB-SubCell"/>
</dbReference>
<dbReference type="GO" id="GO:0071973">
    <property type="term" value="P:bacterial-type flagellum-dependent cell motility"/>
    <property type="evidence" value="ECO:0007669"/>
    <property type="project" value="InterPro"/>
</dbReference>
<proteinExistence type="inferred from homology"/>
<dbReference type="GO" id="GO:0009427">
    <property type="term" value="C:bacterial-type flagellum basal body, distal rod, L ring"/>
    <property type="evidence" value="ECO:0007669"/>
    <property type="project" value="InterPro"/>
</dbReference>
<feature type="compositionally biased region" description="Low complexity" evidence="8">
    <location>
        <begin position="41"/>
        <end position="58"/>
    </location>
</feature>
<dbReference type="PANTHER" id="PTHR34933:SF1">
    <property type="entry name" value="FLAGELLAR L-RING PROTEIN"/>
    <property type="match status" value="1"/>
</dbReference>
<keyword evidence="9" id="KW-0812">Transmembrane</keyword>
<dbReference type="InterPro" id="IPR000527">
    <property type="entry name" value="Flag_Lring"/>
</dbReference>
<evidence type="ECO:0000256" key="9">
    <source>
        <dbReference type="SAM" id="Phobius"/>
    </source>
</evidence>
<feature type="region of interest" description="Disordered" evidence="8">
    <location>
        <begin position="40"/>
        <end position="76"/>
    </location>
</feature>
<comment type="function">
    <text evidence="1 7">Assembles around the rod to form the L-ring and probably protects the motor/basal body from shearing forces during rotation.</text>
</comment>
<keyword evidence="10" id="KW-0969">Cilium</keyword>
<sequence length="255" mass="27897">MKPRRHRRPTKWAMLGLWAWLWIGTVGMWGCATQHTTAGRALEASPPSALSSPAPQQEWGFPSTDPSQPKPVPTGSLWSARQESLFRDIKAHRVGDIVTIMVSEQSKASKQASTSTSRRSAWNGAGNFMGLSTPSKTILEPVNKTGYGLSFDSAFTGKGSTTKADSMTAYMTATVTEILPNGNLVIRGSRWTKVNDELQQIVLEGVVRPMDITRDNTVLSQNIAEAKIFFVGKGPVSRHQKPSLFGQLLDLILPF</sequence>
<dbReference type="AlphaFoldDB" id="A0A3N1VPS3"/>
<dbReference type="EMBL" id="RJVA01000010">
    <property type="protein sequence ID" value="ROR01897.1"/>
    <property type="molecule type" value="Genomic_DNA"/>
</dbReference>
<keyword evidence="5 7" id="KW-0975">Bacterial flagellum</keyword>